<feature type="transmembrane region" description="Helical" evidence="1">
    <location>
        <begin position="300"/>
        <end position="321"/>
    </location>
</feature>
<organism evidence="3 4">
    <name type="scientific">Pontibacter toksunensis</name>
    <dbReference type="NCBI Taxonomy" id="1332631"/>
    <lineage>
        <taxon>Bacteria</taxon>
        <taxon>Pseudomonadati</taxon>
        <taxon>Bacteroidota</taxon>
        <taxon>Cytophagia</taxon>
        <taxon>Cytophagales</taxon>
        <taxon>Hymenobacteraceae</taxon>
        <taxon>Pontibacter</taxon>
    </lineage>
</organism>
<keyword evidence="4" id="KW-1185">Reference proteome</keyword>
<keyword evidence="1" id="KW-0472">Membrane</keyword>
<proteinExistence type="predicted"/>
<feature type="transmembrane region" description="Helical" evidence="1">
    <location>
        <begin position="236"/>
        <end position="256"/>
    </location>
</feature>
<keyword evidence="1" id="KW-0812">Transmembrane</keyword>
<feature type="transmembrane region" description="Helical" evidence="1">
    <location>
        <begin position="75"/>
        <end position="92"/>
    </location>
</feature>
<dbReference type="EMBL" id="JBHUOX010000009">
    <property type="protein sequence ID" value="MFD3001398.1"/>
    <property type="molecule type" value="Genomic_DNA"/>
</dbReference>
<evidence type="ECO:0000313" key="4">
    <source>
        <dbReference type="Proteomes" id="UP001597641"/>
    </source>
</evidence>
<feature type="transmembrane region" description="Helical" evidence="1">
    <location>
        <begin position="328"/>
        <end position="349"/>
    </location>
</feature>
<comment type="caution">
    <text evidence="3">The sequence shown here is derived from an EMBL/GenBank/DDBJ whole genome shotgun (WGS) entry which is preliminary data.</text>
</comment>
<feature type="transmembrane region" description="Helical" evidence="1">
    <location>
        <begin position="268"/>
        <end position="294"/>
    </location>
</feature>
<feature type="transmembrane region" description="Helical" evidence="1">
    <location>
        <begin position="151"/>
        <end position="168"/>
    </location>
</feature>
<dbReference type="Pfam" id="PF14351">
    <property type="entry name" value="DUF4401"/>
    <property type="match status" value="1"/>
</dbReference>
<evidence type="ECO:0000256" key="1">
    <source>
        <dbReference type="SAM" id="Phobius"/>
    </source>
</evidence>
<feature type="domain" description="DUF4401" evidence="2">
    <location>
        <begin position="44"/>
        <end position="351"/>
    </location>
</feature>
<evidence type="ECO:0000313" key="3">
    <source>
        <dbReference type="EMBL" id="MFD3001398.1"/>
    </source>
</evidence>
<gene>
    <name evidence="3" type="ORF">ACFS7Z_13575</name>
</gene>
<feature type="transmembrane region" description="Helical" evidence="1">
    <location>
        <begin position="46"/>
        <end position="69"/>
    </location>
</feature>
<protein>
    <submittedName>
        <fullName evidence="3">DUF4401 domain-containing protein</fullName>
    </submittedName>
</protein>
<accession>A0ABW6BZC9</accession>
<feature type="transmembrane region" description="Helical" evidence="1">
    <location>
        <begin position="104"/>
        <end position="120"/>
    </location>
</feature>
<feature type="transmembrane region" description="Helical" evidence="1">
    <location>
        <begin position="211"/>
        <end position="230"/>
    </location>
</feature>
<feature type="transmembrane region" description="Helical" evidence="1">
    <location>
        <begin position="126"/>
        <end position="144"/>
    </location>
</feature>
<dbReference type="RefSeq" id="WP_377485438.1">
    <property type="nucleotide sequence ID" value="NZ_JBHUOX010000009.1"/>
</dbReference>
<dbReference type="Proteomes" id="UP001597641">
    <property type="component" value="Unassembled WGS sequence"/>
</dbReference>
<dbReference type="InterPro" id="IPR025513">
    <property type="entry name" value="DUF4401"/>
</dbReference>
<feature type="transmembrane region" description="Helical" evidence="1">
    <location>
        <begin position="174"/>
        <end position="190"/>
    </location>
</feature>
<sequence length="358" mass="39342">MDNRAHPVDVLLEQIRQEEGEAFVFDEGKIREDISKSVSSSASLPIRLLTIFGGIMASIFFIGFLLLIGLYDSDLGMLIVGLVFLIGSVAILRYNANTMMETSCVAFNMMGYLLFCTGFSELISSDIALCVALAALAAGVFLVADNMLLRFLAVLVFFGSLAGITLIYEADNLMHVFIGVVTALLTYMSLKEAKFMRRSALLNQVYRPLRMGLVFSLLSGLALLVHQPLLSIDITHLWVSSLFLVVALLVVLAKVLQQAPVTNRKTQAIVYICCCLVLAPTMLTPSIAGALLVMVSSFYIGHRVSFTVGLLGLIYFVILYYYDLQFTLLVKSGILVLSGILFIVGYLLLHKNLKSYVE</sequence>
<evidence type="ECO:0000259" key="2">
    <source>
        <dbReference type="Pfam" id="PF14351"/>
    </source>
</evidence>
<keyword evidence="1" id="KW-1133">Transmembrane helix</keyword>
<reference evidence="4" key="1">
    <citation type="journal article" date="2019" name="Int. J. Syst. Evol. Microbiol.">
        <title>The Global Catalogue of Microorganisms (GCM) 10K type strain sequencing project: providing services to taxonomists for standard genome sequencing and annotation.</title>
        <authorList>
            <consortium name="The Broad Institute Genomics Platform"/>
            <consortium name="The Broad Institute Genome Sequencing Center for Infectious Disease"/>
            <person name="Wu L."/>
            <person name="Ma J."/>
        </authorList>
    </citation>
    <scope>NUCLEOTIDE SEQUENCE [LARGE SCALE GENOMIC DNA]</scope>
    <source>
        <strain evidence="4">KCTC 23984</strain>
    </source>
</reference>
<name>A0ABW6BZC9_9BACT</name>